<gene>
    <name evidence="1" type="ORF">METZ01_LOCUS310300</name>
</gene>
<feature type="non-terminal residue" evidence="1">
    <location>
        <position position="27"/>
    </location>
</feature>
<evidence type="ECO:0000313" key="1">
    <source>
        <dbReference type="EMBL" id="SVC57446.1"/>
    </source>
</evidence>
<accession>A0A382N8Q7</accession>
<proteinExistence type="predicted"/>
<reference evidence="1" key="1">
    <citation type="submission" date="2018-05" db="EMBL/GenBank/DDBJ databases">
        <authorList>
            <person name="Lanie J.A."/>
            <person name="Ng W.-L."/>
            <person name="Kazmierczak K.M."/>
            <person name="Andrzejewski T.M."/>
            <person name="Davidsen T.M."/>
            <person name="Wayne K.J."/>
            <person name="Tettelin H."/>
            <person name="Glass J.I."/>
            <person name="Rusch D."/>
            <person name="Podicherti R."/>
            <person name="Tsui H.-C.T."/>
            <person name="Winkler M.E."/>
        </authorList>
    </citation>
    <scope>NUCLEOTIDE SEQUENCE</scope>
</reference>
<protein>
    <submittedName>
        <fullName evidence="1">Uncharacterized protein</fullName>
    </submittedName>
</protein>
<sequence length="27" mass="2931">MNTKFNWGIIGTGGIANAFAKDLSYLK</sequence>
<organism evidence="1">
    <name type="scientific">marine metagenome</name>
    <dbReference type="NCBI Taxonomy" id="408172"/>
    <lineage>
        <taxon>unclassified sequences</taxon>
        <taxon>metagenomes</taxon>
        <taxon>ecological metagenomes</taxon>
    </lineage>
</organism>
<dbReference type="EMBL" id="UINC01098712">
    <property type="protein sequence ID" value="SVC57446.1"/>
    <property type="molecule type" value="Genomic_DNA"/>
</dbReference>
<dbReference type="AlphaFoldDB" id="A0A382N8Q7"/>
<name>A0A382N8Q7_9ZZZZ</name>